<proteinExistence type="predicted"/>
<feature type="transmembrane region" description="Helical" evidence="6">
    <location>
        <begin position="49"/>
        <end position="72"/>
    </location>
</feature>
<evidence type="ECO:0000313" key="9">
    <source>
        <dbReference type="EMBL" id="SUB75085.1"/>
    </source>
</evidence>
<dbReference type="InterPro" id="IPR018461">
    <property type="entry name" value="Na/H_Antiport_NhaC-like_C"/>
</dbReference>
<protein>
    <submittedName>
        <fullName evidence="9">Uncharacterized conserved protein</fullName>
    </submittedName>
</protein>
<feature type="transmembrane region" description="Helical" evidence="6">
    <location>
        <begin position="7"/>
        <end position="37"/>
    </location>
</feature>
<feature type="domain" description="Putative Na+/H+ antiporter N-terminal" evidence="8">
    <location>
        <begin position="5"/>
        <end position="90"/>
    </location>
</feature>
<evidence type="ECO:0000256" key="6">
    <source>
        <dbReference type="SAM" id="Phobius"/>
    </source>
</evidence>
<feature type="transmembrane region" description="Helical" evidence="6">
    <location>
        <begin position="413"/>
        <end position="434"/>
    </location>
</feature>
<evidence type="ECO:0000259" key="8">
    <source>
        <dbReference type="Pfam" id="PF13726"/>
    </source>
</evidence>
<dbReference type="AlphaFoldDB" id="A0A379DC06"/>
<evidence type="ECO:0000256" key="2">
    <source>
        <dbReference type="ARBA" id="ARBA00022475"/>
    </source>
</evidence>
<gene>
    <name evidence="9" type="ORF">NCTC11088_00848</name>
</gene>
<dbReference type="InterPro" id="IPR032813">
    <property type="entry name" value="Na_H_antiport_N"/>
</dbReference>
<reference evidence="9 10" key="1">
    <citation type="submission" date="2018-06" db="EMBL/GenBank/DDBJ databases">
        <authorList>
            <consortium name="Pathogen Informatics"/>
            <person name="Doyle S."/>
        </authorList>
    </citation>
    <scope>NUCLEOTIDE SEQUENCE [LARGE SCALE GENOMIC DNA]</scope>
    <source>
        <strain evidence="9 10">NCTC11088</strain>
    </source>
</reference>
<dbReference type="Pfam" id="PF03553">
    <property type="entry name" value="Na_H_antiporter"/>
    <property type="match status" value="1"/>
</dbReference>
<evidence type="ECO:0000256" key="4">
    <source>
        <dbReference type="ARBA" id="ARBA00022989"/>
    </source>
</evidence>
<feature type="domain" description="Na+/H+ antiporter NhaC-like C-terminal" evidence="7">
    <location>
        <begin position="146"/>
        <end position="428"/>
    </location>
</feature>
<dbReference type="PANTHER" id="PTHR37821">
    <property type="entry name" value="AMINO ACID TRANSPORTER YUIF-RELATED"/>
    <property type="match status" value="1"/>
</dbReference>
<sequence>MILLNPVVLSVIVLAGLCLVKIPVFFSLIVAAIVAGVTSGIPIDETMKLLVGGMGANSDTALSYILLGALAYCINKSGAAEVMARQIGKLIRGNKFILAIIVMLFAVVAETFIPIHIAFIPILIPPLLGLMNKMKVDRRMLSISFGFGLKAPYITLPIAYGAIFHELIITSFKKAGLAINGSMIISTNWIIALIMAIGVTIGVIIFSRDREYKTVSGAVVGASEVEGDIKADKNHWLILIAGAITVAVQILTKSLPLGALCGLIFIVATGVIKFNDIQDMLDGGIHMMGFIAFVMLLAAGYANVITNSGAIDKIVESAAGVLGGSKLISSYVMILLGLLVTLGIGTSFGTVPIISAIYVPLAMKLGFSPSATILLVTIAAVCGDAGSPASDTTLGPTAGLGVDKQHDHIRDTCIPQIIFIGLPLIVVGGFITQFL</sequence>
<keyword evidence="4 6" id="KW-1133">Transmembrane helix</keyword>
<keyword evidence="3 6" id="KW-0812">Transmembrane</keyword>
<evidence type="ECO:0000313" key="10">
    <source>
        <dbReference type="Proteomes" id="UP000254777"/>
    </source>
</evidence>
<evidence type="ECO:0000256" key="1">
    <source>
        <dbReference type="ARBA" id="ARBA00004651"/>
    </source>
</evidence>
<feature type="transmembrane region" description="Helical" evidence="6">
    <location>
        <begin position="153"/>
        <end position="172"/>
    </location>
</feature>
<feature type="transmembrane region" description="Helical" evidence="6">
    <location>
        <begin position="287"/>
        <end position="311"/>
    </location>
</feature>
<dbReference type="PANTHER" id="PTHR37821:SF1">
    <property type="entry name" value="AMINO ACID TRANSPORTER YUIF-RELATED"/>
    <property type="match status" value="1"/>
</dbReference>
<dbReference type="InterPro" id="IPR052576">
    <property type="entry name" value="AA_Transporter-Related"/>
</dbReference>
<keyword evidence="5 6" id="KW-0472">Membrane</keyword>
<feature type="transmembrane region" description="Helical" evidence="6">
    <location>
        <begin position="115"/>
        <end position="132"/>
    </location>
</feature>
<dbReference type="Proteomes" id="UP000254777">
    <property type="component" value="Unassembled WGS sequence"/>
</dbReference>
<accession>A0A379DC06</accession>
<feature type="transmembrane region" description="Helical" evidence="6">
    <location>
        <begin position="184"/>
        <end position="206"/>
    </location>
</feature>
<keyword evidence="2" id="KW-1003">Cell membrane</keyword>
<evidence type="ECO:0000256" key="5">
    <source>
        <dbReference type="ARBA" id="ARBA00023136"/>
    </source>
</evidence>
<evidence type="ECO:0000259" key="7">
    <source>
        <dbReference type="Pfam" id="PF03553"/>
    </source>
</evidence>
<feature type="transmembrane region" description="Helical" evidence="6">
    <location>
        <begin position="93"/>
        <end position="109"/>
    </location>
</feature>
<feature type="transmembrane region" description="Helical" evidence="6">
    <location>
        <begin position="234"/>
        <end position="251"/>
    </location>
</feature>
<dbReference type="EMBL" id="UGTH01000001">
    <property type="protein sequence ID" value="SUB75085.1"/>
    <property type="molecule type" value="Genomic_DNA"/>
</dbReference>
<name>A0A379DC06_9FIRM</name>
<feature type="transmembrane region" description="Helical" evidence="6">
    <location>
        <begin position="331"/>
        <end position="359"/>
    </location>
</feature>
<comment type="subcellular location">
    <subcellularLocation>
        <location evidence="1">Cell membrane</location>
        <topology evidence="1">Multi-pass membrane protein</topology>
    </subcellularLocation>
</comment>
<evidence type="ECO:0000256" key="3">
    <source>
        <dbReference type="ARBA" id="ARBA00022692"/>
    </source>
</evidence>
<dbReference type="RefSeq" id="WP_004820585.1">
    <property type="nucleotide sequence ID" value="NZ_UGTH01000001.1"/>
</dbReference>
<dbReference type="Pfam" id="PF13726">
    <property type="entry name" value="Na_H_antiport_2"/>
    <property type="match status" value="1"/>
</dbReference>
<organism evidence="9 10">
    <name type="scientific">Peptoniphilus indolicus</name>
    <dbReference type="NCBI Taxonomy" id="33030"/>
    <lineage>
        <taxon>Bacteria</taxon>
        <taxon>Bacillati</taxon>
        <taxon>Bacillota</taxon>
        <taxon>Tissierellia</taxon>
        <taxon>Tissierellales</taxon>
        <taxon>Peptoniphilaceae</taxon>
        <taxon>Peptoniphilus</taxon>
    </lineage>
</organism>
<dbReference type="GO" id="GO:0005886">
    <property type="term" value="C:plasma membrane"/>
    <property type="evidence" value="ECO:0007669"/>
    <property type="project" value="UniProtKB-SubCell"/>
</dbReference>